<comment type="caution">
    <text evidence="2">The sequence shown here is derived from an EMBL/GenBank/DDBJ whole genome shotgun (WGS) entry which is preliminary data.</text>
</comment>
<protein>
    <submittedName>
        <fullName evidence="2">Uncharacterized protein</fullName>
    </submittedName>
</protein>
<feature type="transmembrane region" description="Helical" evidence="1">
    <location>
        <begin position="95"/>
        <end position="115"/>
    </location>
</feature>
<dbReference type="OrthoDB" id="5863355at2759"/>
<evidence type="ECO:0000256" key="1">
    <source>
        <dbReference type="SAM" id="Phobius"/>
    </source>
</evidence>
<sequence length="202" mass="23252">MTADDQEFRFVARGDVFETNDKILRIGSGKVKETREPKIAKISDSHKSLYFMECNISDFICDIHTQSSISIIFTLPFFGACFVFVFALRMKSKMIFGILATYTMISLGNTLFRMFVGLNDGDWFERCFGESIDTFHSVITILHSIFQVFISFILVRMSFWEMDASCCCCHCCIICCCCCPCFEKVNDDEWNERSEKISSLTE</sequence>
<evidence type="ECO:0000313" key="2">
    <source>
        <dbReference type="EMBL" id="PIC52011.1"/>
    </source>
</evidence>
<accession>A0A2G5VK09</accession>
<proteinExistence type="predicted"/>
<dbReference type="EMBL" id="PDUG01000001">
    <property type="protein sequence ID" value="PIC52011.1"/>
    <property type="molecule type" value="Genomic_DNA"/>
</dbReference>
<organism evidence="2 3">
    <name type="scientific">Caenorhabditis nigoni</name>
    <dbReference type="NCBI Taxonomy" id="1611254"/>
    <lineage>
        <taxon>Eukaryota</taxon>
        <taxon>Metazoa</taxon>
        <taxon>Ecdysozoa</taxon>
        <taxon>Nematoda</taxon>
        <taxon>Chromadorea</taxon>
        <taxon>Rhabditida</taxon>
        <taxon>Rhabditina</taxon>
        <taxon>Rhabditomorpha</taxon>
        <taxon>Rhabditoidea</taxon>
        <taxon>Rhabditidae</taxon>
        <taxon>Peloderinae</taxon>
        <taxon>Caenorhabditis</taxon>
    </lineage>
</organism>
<feature type="transmembrane region" description="Helical" evidence="1">
    <location>
        <begin position="69"/>
        <end position="88"/>
    </location>
</feature>
<dbReference type="AlphaFoldDB" id="A0A2G5VK09"/>
<name>A0A2G5VK09_9PELO</name>
<feature type="transmembrane region" description="Helical" evidence="1">
    <location>
        <begin position="135"/>
        <end position="155"/>
    </location>
</feature>
<dbReference type="Proteomes" id="UP000230233">
    <property type="component" value="Chromosome I"/>
</dbReference>
<keyword evidence="1" id="KW-1133">Transmembrane helix</keyword>
<keyword evidence="3" id="KW-1185">Reference proteome</keyword>
<evidence type="ECO:0000313" key="3">
    <source>
        <dbReference type="Proteomes" id="UP000230233"/>
    </source>
</evidence>
<keyword evidence="1" id="KW-0812">Transmembrane</keyword>
<reference evidence="3" key="1">
    <citation type="submission" date="2017-10" db="EMBL/GenBank/DDBJ databases">
        <title>Rapid genome shrinkage in a self-fertile nematode reveals novel sperm competition proteins.</title>
        <authorList>
            <person name="Yin D."/>
            <person name="Schwarz E.M."/>
            <person name="Thomas C.G."/>
            <person name="Felde R.L."/>
            <person name="Korf I.F."/>
            <person name="Cutter A.D."/>
            <person name="Schartner C.M."/>
            <person name="Ralston E.J."/>
            <person name="Meyer B.J."/>
            <person name="Haag E.S."/>
        </authorList>
    </citation>
    <scope>NUCLEOTIDE SEQUENCE [LARGE SCALE GENOMIC DNA]</scope>
    <source>
        <strain evidence="3">JU1422</strain>
    </source>
</reference>
<keyword evidence="1" id="KW-0472">Membrane</keyword>
<gene>
    <name evidence="2" type="primary">Cni-F59A3.7</name>
    <name evidence="2" type="synonym">Cnig_chr_I.g2291</name>
    <name evidence="2" type="ORF">B9Z55_002291</name>
</gene>